<dbReference type="Proteomes" id="UP000031012">
    <property type="component" value="Unassembled WGS sequence"/>
</dbReference>
<name>A0A0B2U4K8_9GAMM</name>
<accession>A0A0B2U4K8</accession>
<feature type="repeat" description="ANK" evidence="3">
    <location>
        <begin position="49"/>
        <end position="81"/>
    </location>
</feature>
<dbReference type="InterPro" id="IPR002110">
    <property type="entry name" value="Ankyrin_rpt"/>
</dbReference>
<evidence type="ECO:0000313" key="4">
    <source>
        <dbReference type="EMBL" id="KHN65866.1"/>
    </source>
</evidence>
<dbReference type="PROSITE" id="PS50088">
    <property type="entry name" value="ANK_REPEAT"/>
    <property type="match status" value="1"/>
</dbReference>
<evidence type="ECO:0000256" key="2">
    <source>
        <dbReference type="ARBA" id="ARBA00023043"/>
    </source>
</evidence>
<dbReference type="PANTHER" id="PTHR24171">
    <property type="entry name" value="ANKYRIN REPEAT DOMAIN-CONTAINING PROTEIN 39-RELATED"/>
    <property type="match status" value="1"/>
</dbReference>
<dbReference type="SMART" id="SM00248">
    <property type="entry name" value="ANK"/>
    <property type="match status" value="1"/>
</dbReference>
<comment type="caution">
    <text evidence="4">The sequence shown here is derived from an EMBL/GenBank/DDBJ whole genome shotgun (WGS) entry which is preliminary data.</text>
</comment>
<reference evidence="4 5" key="1">
    <citation type="submission" date="2014-03" db="EMBL/GenBank/DDBJ databases">
        <title>Genome sequence of the diesel-degrader and plant-growth promoter Acinetobacter oleivorans PF-1 isolated from the roots of poplar tree.</title>
        <authorList>
            <person name="Gkorezis P."/>
            <person name="van Hamme J."/>
            <person name="Rineau F."/>
            <person name="Vangronsveld J."/>
            <person name="Francetti A."/>
        </authorList>
    </citation>
    <scope>NUCLEOTIDE SEQUENCE [LARGE SCALE GENOMIC DNA]</scope>
    <source>
        <strain evidence="4 5">PF1</strain>
    </source>
</reference>
<sequence length="103" mass="11393">MKINSFSSIPENDEDLSLPELVYWASLGDLAQVEQLLLEGQDPNQADDEGYSALQAAAENDHLEVVKLLFEKGAQVDYKSEYTALQLAEMAGNIDVVNYLKSL</sequence>
<evidence type="ECO:0000256" key="3">
    <source>
        <dbReference type="PROSITE-ProRule" id="PRU00023"/>
    </source>
</evidence>
<dbReference type="PROSITE" id="PS50297">
    <property type="entry name" value="ANK_REP_REGION"/>
    <property type="match status" value="1"/>
</dbReference>
<gene>
    <name evidence="4" type="ORF">DH17_04825</name>
</gene>
<proteinExistence type="predicted"/>
<dbReference type="SUPFAM" id="SSF48403">
    <property type="entry name" value="Ankyrin repeat"/>
    <property type="match status" value="1"/>
</dbReference>
<keyword evidence="1" id="KW-0677">Repeat</keyword>
<evidence type="ECO:0000313" key="5">
    <source>
        <dbReference type="Proteomes" id="UP000031012"/>
    </source>
</evidence>
<evidence type="ECO:0000256" key="1">
    <source>
        <dbReference type="ARBA" id="ARBA00022737"/>
    </source>
</evidence>
<dbReference type="Gene3D" id="1.25.40.20">
    <property type="entry name" value="Ankyrin repeat-containing domain"/>
    <property type="match status" value="1"/>
</dbReference>
<protein>
    <submittedName>
        <fullName evidence="4">Ankyrin</fullName>
    </submittedName>
</protein>
<keyword evidence="2 3" id="KW-0040">ANK repeat</keyword>
<dbReference type="InterPro" id="IPR036770">
    <property type="entry name" value="Ankyrin_rpt-contain_sf"/>
</dbReference>
<dbReference type="Pfam" id="PF12796">
    <property type="entry name" value="Ank_2"/>
    <property type="match status" value="1"/>
</dbReference>
<dbReference type="EMBL" id="JHQK01000017">
    <property type="protein sequence ID" value="KHN65866.1"/>
    <property type="molecule type" value="Genomic_DNA"/>
</dbReference>
<dbReference type="AlphaFoldDB" id="A0A0B2U4K8"/>
<organism evidence="4 5">
    <name type="scientific">Acinetobacter oleivorans</name>
    <dbReference type="NCBI Taxonomy" id="1148157"/>
    <lineage>
        <taxon>Bacteria</taxon>
        <taxon>Pseudomonadati</taxon>
        <taxon>Pseudomonadota</taxon>
        <taxon>Gammaproteobacteria</taxon>
        <taxon>Moraxellales</taxon>
        <taxon>Moraxellaceae</taxon>
        <taxon>Acinetobacter</taxon>
    </lineage>
</organism>